<feature type="domain" description="HTH cro/C1-type" evidence="2">
    <location>
        <begin position="11"/>
        <end position="64"/>
    </location>
</feature>
<dbReference type="OrthoDB" id="3174593at2"/>
<dbReference type="SUPFAM" id="SSF47413">
    <property type="entry name" value="lambda repressor-like DNA-binding domains"/>
    <property type="match status" value="1"/>
</dbReference>
<keyword evidence="4" id="KW-1185">Reference proteome</keyword>
<accession>A0A964T7N0</accession>
<dbReference type="Gene3D" id="1.10.260.40">
    <property type="entry name" value="lambda repressor-like DNA-binding domains"/>
    <property type="match status" value="1"/>
</dbReference>
<keyword evidence="1" id="KW-0238">DNA-binding</keyword>
<organism evidence="3 4">
    <name type="scientific">Propylenella binzhouense</name>
    <dbReference type="NCBI Taxonomy" id="2555902"/>
    <lineage>
        <taxon>Bacteria</taxon>
        <taxon>Pseudomonadati</taxon>
        <taxon>Pseudomonadota</taxon>
        <taxon>Alphaproteobacteria</taxon>
        <taxon>Hyphomicrobiales</taxon>
        <taxon>Propylenellaceae</taxon>
        <taxon>Propylenella</taxon>
    </lineage>
</organism>
<dbReference type="CDD" id="cd00093">
    <property type="entry name" value="HTH_XRE"/>
    <property type="match status" value="1"/>
</dbReference>
<gene>
    <name evidence="3" type="primary">higA</name>
    <name evidence="3" type="ORF">E4O86_20250</name>
</gene>
<evidence type="ECO:0000259" key="2">
    <source>
        <dbReference type="PROSITE" id="PS50943"/>
    </source>
</evidence>
<dbReference type="InterPro" id="IPR001387">
    <property type="entry name" value="Cro/C1-type_HTH"/>
</dbReference>
<dbReference type="EMBL" id="SPKJ01000116">
    <property type="protein sequence ID" value="MYZ50041.1"/>
    <property type="molecule type" value="Genomic_DNA"/>
</dbReference>
<dbReference type="InterPro" id="IPR010982">
    <property type="entry name" value="Lambda_DNA-bd_dom_sf"/>
</dbReference>
<sequence length="91" mass="9928">MKNPSHPGEILRDALDELGVSVTDAARHLAVNRVTLSRILNGKAGISADLAVRLEEAGISTARLWLAVQANWDLAEARRHEQPPVKRFVPA</sequence>
<dbReference type="GO" id="GO:0003677">
    <property type="term" value="F:DNA binding"/>
    <property type="evidence" value="ECO:0007669"/>
    <property type="project" value="UniProtKB-KW"/>
</dbReference>
<comment type="caution">
    <text evidence="3">The sequence shown here is derived from an EMBL/GenBank/DDBJ whole genome shotgun (WGS) entry which is preliminary data.</text>
</comment>
<name>A0A964T7N0_9HYPH</name>
<dbReference type="Proteomes" id="UP000773614">
    <property type="component" value="Unassembled WGS sequence"/>
</dbReference>
<dbReference type="InterPro" id="IPR013430">
    <property type="entry name" value="Toxin_antidote_HigA"/>
</dbReference>
<proteinExistence type="predicted"/>
<evidence type="ECO:0000313" key="3">
    <source>
        <dbReference type="EMBL" id="MYZ50041.1"/>
    </source>
</evidence>
<dbReference type="AlphaFoldDB" id="A0A964T7N0"/>
<dbReference type="PANTHER" id="PTHR36924:SF1">
    <property type="entry name" value="ANTITOXIN HIGA-1"/>
    <property type="match status" value="1"/>
</dbReference>
<evidence type="ECO:0000313" key="4">
    <source>
        <dbReference type="Proteomes" id="UP000773614"/>
    </source>
</evidence>
<protein>
    <submittedName>
        <fullName evidence="3">Addiction module antidote protein, HigA family</fullName>
    </submittedName>
</protein>
<reference evidence="3" key="1">
    <citation type="submission" date="2019-03" db="EMBL/GenBank/DDBJ databases">
        <title>Afifella sp. nov., isolated from activated sludge.</title>
        <authorList>
            <person name="Li Q."/>
            <person name="Liu Y."/>
        </authorList>
    </citation>
    <scope>NUCLEOTIDE SEQUENCE</scope>
    <source>
        <strain evidence="3">L72</strain>
    </source>
</reference>
<dbReference type="NCBIfam" id="TIGR02607">
    <property type="entry name" value="antidote_HigA"/>
    <property type="match status" value="1"/>
</dbReference>
<dbReference type="SMART" id="SM00530">
    <property type="entry name" value="HTH_XRE"/>
    <property type="match status" value="1"/>
</dbReference>
<dbReference type="PROSITE" id="PS50943">
    <property type="entry name" value="HTH_CROC1"/>
    <property type="match status" value="1"/>
</dbReference>
<dbReference type="RefSeq" id="WP_161142376.1">
    <property type="nucleotide sequence ID" value="NZ_SPKJ01000116.1"/>
</dbReference>
<dbReference type="PANTHER" id="PTHR36924">
    <property type="entry name" value="ANTITOXIN HIGA-1"/>
    <property type="match status" value="1"/>
</dbReference>
<evidence type="ECO:0000256" key="1">
    <source>
        <dbReference type="ARBA" id="ARBA00023125"/>
    </source>
</evidence>
<dbReference type="Pfam" id="PF01381">
    <property type="entry name" value="HTH_3"/>
    <property type="match status" value="1"/>
</dbReference>